<organism evidence="1 2">
    <name type="scientific">Candidatus Taylorbacteria bacterium RIFCSPLOWO2_12_FULL_44_15c</name>
    <dbReference type="NCBI Taxonomy" id="1802333"/>
    <lineage>
        <taxon>Bacteria</taxon>
        <taxon>Candidatus Tayloriibacteriota</taxon>
    </lineage>
</organism>
<evidence type="ECO:0000313" key="1">
    <source>
        <dbReference type="EMBL" id="OHA43137.1"/>
    </source>
</evidence>
<evidence type="ECO:0000313" key="2">
    <source>
        <dbReference type="Proteomes" id="UP000176355"/>
    </source>
</evidence>
<dbReference type="Proteomes" id="UP000176355">
    <property type="component" value="Unassembled WGS sequence"/>
</dbReference>
<protein>
    <submittedName>
        <fullName evidence="1">Uncharacterized protein</fullName>
    </submittedName>
</protein>
<accession>A0A1G2P451</accession>
<comment type="caution">
    <text evidence="1">The sequence shown here is derived from an EMBL/GenBank/DDBJ whole genome shotgun (WGS) entry which is preliminary data.</text>
</comment>
<gene>
    <name evidence="1" type="ORF">A3G03_00235</name>
</gene>
<dbReference type="AlphaFoldDB" id="A0A1G2P451"/>
<name>A0A1G2P451_9BACT</name>
<sequence length="135" mass="15169">MFAELVAQIARRFPRNDDAEALKGALRSSEHPFWSDLVKHFGQKIKSVLRSIGKVVAVPATEAKPTADCFTNQTRYYYRDADLDKFLPTNQSAQDASQFEIYELTGIATFKQVAESILTFSKTPKGTQLHLTSCH</sequence>
<dbReference type="EMBL" id="MHSL01000031">
    <property type="protein sequence ID" value="OHA43137.1"/>
    <property type="molecule type" value="Genomic_DNA"/>
</dbReference>
<dbReference type="STRING" id="1802333.A3G03_00235"/>
<reference evidence="1 2" key="1">
    <citation type="journal article" date="2016" name="Nat. Commun.">
        <title>Thousands of microbial genomes shed light on interconnected biogeochemical processes in an aquifer system.</title>
        <authorList>
            <person name="Anantharaman K."/>
            <person name="Brown C.T."/>
            <person name="Hug L.A."/>
            <person name="Sharon I."/>
            <person name="Castelle C.J."/>
            <person name="Probst A.J."/>
            <person name="Thomas B.C."/>
            <person name="Singh A."/>
            <person name="Wilkins M.J."/>
            <person name="Karaoz U."/>
            <person name="Brodie E.L."/>
            <person name="Williams K.H."/>
            <person name="Hubbard S.S."/>
            <person name="Banfield J.F."/>
        </authorList>
    </citation>
    <scope>NUCLEOTIDE SEQUENCE [LARGE SCALE GENOMIC DNA]</scope>
</reference>
<proteinExistence type="predicted"/>